<dbReference type="Proteomes" id="UP000037716">
    <property type="component" value="Unassembled WGS sequence"/>
</dbReference>
<dbReference type="AlphaFoldDB" id="A0A0N0CF23"/>
<comment type="caution">
    <text evidence="1">The sequence shown here is derived from an EMBL/GenBank/DDBJ whole genome shotgun (WGS) entry which is preliminary data.</text>
</comment>
<protein>
    <submittedName>
        <fullName evidence="1">Uncharacterized protein</fullName>
    </submittedName>
</protein>
<gene>
    <name evidence="1" type="ORF">I602_748</name>
</gene>
<reference evidence="1 2" key="1">
    <citation type="submission" date="2015-07" db="EMBL/GenBank/DDBJ databases">
        <title>Genome of Polaribacter dokdonenesis DSW-5, isolated from seawater off Dokdo in Korea.</title>
        <authorList>
            <person name="Yoon K."/>
            <person name="Song J.Y."/>
            <person name="Kim J.F."/>
        </authorList>
    </citation>
    <scope>NUCLEOTIDE SEQUENCE [LARGE SCALE GENOMIC DNA]</scope>
    <source>
        <strain evidence="1 2">DSW-5</strain>
    </source>
</reference>
<dbReference type="STRING" id="1300348.I602_748"/>
<name>A0A0N0CF23_9FLAO</name>
<evidence type="ECO:0000313" key="2">
    <source>
        <dbReference type="Proteomes" id="UP000037716"/>
    </source>
</evidence>
<accession>A0A0N0CF23</accession>
<dbReference type="PATRIC" id="fig|1300348.6.peg.747"/>
<organism evidence="1 2">
    <name type="scientific">Polaribacter dokdonensis DSW-5</name>
    <dbReference type="NCBI Taxonomy" id="1300348"/>
    <lineage>
        <taxon>Bacteria</taxon>
        <taxon>Pseudomonadati</taxon>
        <taxon>Bacteroidota</taxon>
        <taxon>Flavobacteriia</taxon>
        <taxon>Flavobacteriales</taxon>
        <taxon>Flavobacteriaceae</taxon>
    </lineage>
</organism>
<proteinExistence type="predicted"/>
<sequence>MCFYQWKYKRFVTSFDFFIKCLFSSTEIIALNKKEARL</sequence>
<dbReference type="EMBL" id="LGBR01000001">
    <property type="protein sequence ID" value="KOY51188.1"/>
    <property type="molecule type" value="Genomic_DNA"/>
</dbReference>
<evidence type="ECO:0000313" key="1">
    <source>
        <dbReference type="EMBL" id="KOY51188.1"/>
    </source>
</evidence>